<sequence length="678" mass="78329">MLTPKPSSYYNGRCSISFANTEYLKKAQWEKPCLYNVQYNKNDLANMFAPESEETNRLMEKSRSKNPITHDIKLRVHDILIPLAHKTLKDVGIFENALKEEMLKDLKYVQYVEKEVDDLKMEIDDLKSQLRHEKIDFPKVNDLLLQEFFSKDFLCVILLSLDDIDEYCDITCKYLEKTKEWNNEKVFKAKRESLIAELNRKTIKISDLKAQLQDKTIVNADMRALLNKAIGKSMDTKFEKPAIVRQPNAFRFQKSSVLRKPSPFTNSPEKQLFPKSQFVLKTNEKKDLSKPITPQILPQNQKQVERNMNVIKPGMYRLNTSTQVRTPQLTKTFKNSNPHMSTSTGVIHNTSVSSPQLRSTQMKDKVMPNNSQVMIRKKKVEDHHRISSISNKTKSLTVCDNRLNVTISNAKVVCVTCDKYVFNSNHDAYVSKYISDMNARTKKANKTSKAWTWWIENQCPLGYKWKPKVQNDNALASNSLSLDSTSRDGENLDKRKEKGDPCIFFSSKLVPNDIPTSDKTDTSLQELELLFNPMHLKAGNQSVSKSSTLFYNLQQQDTLPTLNVQLTLEPIIPLTYVNFEEDNNHQAKAAQFEAYEFINPFAPLRIEASESSSCNVDTSNMHTFYQRHRSNYHWTKNHPLKQVRENPSKHVQTRQQLAIVPEMCMFALTMSTTEPKKH</sequence>
<reference evidence="3" key="2">
    <citation type="submission" date="2022-01" db="EMBL/GenBank/DDBJ databases">
        <authorList>
            <person name="Yamashiro T."/>
            <person name="Shiraishi A."/>
            <person name="Satake H."/>
            <person name="Nakayama K."/>
        </authorList>
    </citation>
    <scope>NUCLEOTIDE SEQUENCE</scope>
</reference>
<name>A0ABQ5EU84_9ASTR</name>
<feature type="coiled-coil region" evidence="1">
    <location>
        <begin position="109"/>
        <end position="136"/>
    </location>
</feature>
<keyword evidence="4" id="KW-1185">Reference proteome</keyword>
<evidence type="ECO:0000313" key="3">
    <source>
        <dbReference type="EMBL" id="GJT54591.1"/>
    </source>
</evidence>
<feature type="region of interest" description="Disordered" evidence="2">
    <location>
        <begin position="332"/>
        <end position="364"/>
    </location>
</feature>
<evidence type="ECO:0000256" key="2">
    <source>
        <dbReference type="SAM" id="MobiDB-lite"/>
    </source>
</evidence>
<protein>
    <submittedName>
        <fullName evidence="3">Uncharacterized protein</fullName>
    </submittedName>
</protein>
<feature type="compositionally biased region" description="Polar residues" evidence="2">
    <location>
        <begin position="332"/>
        <end position="360"/>
    </location>
</feature>
<proteinExistence type="predicted"/>
<dbReference type="Proteomes" id="UP001151760">
    <property type="component" value="Unassembled WGS sequence"/>
</dbReference>
<accession>A0ABQ5EU84</accession>
<comment type="caution">
    <text evidence="3">The sequence shown here is derived from an EMBL/GenBank/DDBJ whole genome shotgun (WGS) entry which is preliminary data.</text>
</comment>
<dbReference type="EMBL" id="BQNB010016685">
    <property type="protein sequence ID" value="GJT54591.1"/>
    <property type="molecule type" value="Genomic_DNA"/>
</dbReference>
<keyword evidence="1" id="KW-0175">Coiled coil</keyword>
<evidence type="ECO:0000313" key="4">
    <source>
        <dbReference type="Proteomes" id="UP001151760"/>
    </source>
</evidence>
<reference evidence="3" key="1">
    <citation type="journal article" date="2022" name="Int. J. Mol. Sci.">
        <title>Draft Genome of Tanacetum Coccineum: Genomic Comparison of Closely Related Tanacetum-Family Plants.</title>
        <authorList>
            <person name="Yamashiro T."/>
            <person name="Shiraishi A."/>
            <person name="Nakayama K."/>
            <person name="Satake H."/>
        </authorList>
    </citation>
    <scope>NUCLEOTIDE SEQUENCE</scope>
</reference>
<evidence type="ECO:0000256" key="1">
    <source>
        <dbReference type="SAM" id="Coils"/>
    </source>
</evidence>
<organism evidence="3 4">
    <name type="scientific">Tanacetum coccineum</name>
    <dbReference type="NCBI Taxonomy" id="301880"/>
    <lineage>
        <taxon>Eukaryota</taxon>
        <taxon>Viridiplantae</taxon>
        <taxon>Streptophyta</taxon>
        <taxon>Embryophyta</taxon>
        <taxon>Tracheophyta</taxon>
        <taxon>Spermatophyta</taxon>
        <taxon>Magnoliopsida</taxon>
        <taxon>eudicotyledons</taxon>
        <taxon>Gunneridae</taxon>
        <taxon>Pentapetalae</taxon>
        <taxon>asterids</taxon>
        <taxon>campanulids</taxon>
        <taxon>Asterales</taxon>
        <taxon>Asteraceae</taxon>
        <taxon>Asteroideae</taxon>
        <taxon>Anthemideae</taxon>
        <taxon>Anthemidinae</taxon>
        <taxon>Tanacetum</taxon>
    </lineage>
</organism>
<gene>
    <name evidence="3" type="ORF">Tco_0989645</name>
</gene>